<evidence type="ECO:0000256" key="8">
    <source>
        <dbReference type="SAM" id="MobiDB-lite"/>
    </source>
</evidence>
<evidence type="ECO:0000256" key="9">
    <source>
        <dbReference type="SAM" id="Phobius"/>
    </source>
</evidence>
<feature type="transmembrane region" description="Helical" evidence="9">
    <location>
        <begin position="73"/>
        <end position="100"/>
    </location>
</feature>
<feature type="transmembrane region" description="Helical" evidence="9">
    <location>
        <begin position="224"/>
        <end position="243"/>
    </location>
</feature>
<keyword evidence="11" id="KW-1185">Reference proteome</keyword>
<evidence type="ECO:0000313" key="10">
    <source>
        <dbReference type="EMBL" id="GAA3715703.1"/>
    </source>
</evidence>
<evidence type="ECO:0000256" key="7">
    <source>
        <dbReference type="ARBA" id="ARBA00023136"/>
    </source>
</evidence>
<feature type="transmembrane region" description="Helical" evidence="9">
    <location>
        <begin position="435"/>
        <end position="462"/>
    </location>
</feature>
<sequence length="543" mass="58993">MDNDNLDSNPKKGDKSKKSSKFEKEKRPDKNLEPKKGSSLGLVFWTAASIIIAAALVATIIPGKFEAASSSVYGWIAGLFSWFFMIAVFGFALFLIFLALSPYGRIKLGGDNSKPEFSFRSWIGMLFSGGLGVGLVFFGVAEPMSHYMISPFPGGETETVEAARMAMGYSFFHWGISQWSIFGVAGLAIGYNQYRKKKDGLVSTSLEPILGNDYNQKLRKSIDILAVVATVTGMATSVGLGIMQMDGGLNIAYGIPSGPLTQIILTALMTGFFILSTTTGLKRGIKWLSNLNMLLAAVITIFIMAVGPFTFIMESIVVGLGDYLSNYVGYSLRMQPYTGEVWVQEWTVFYWAWVIAWSPFIGSFVARISKGRSIREYVMGILIIPPILSFLWIGALGGTAIYSDLFNGTNIGALVLEDDTAALFALFDQLPLTELFSALAILLIFTFLVTSADSATFIVAGMTSGNTDAPSTRLKVIWGVLLGFLTVTLIIAGGLTSLQAASLLAGLPFGLVLIAMIIAVSKSLRREPNDSMKRRQRKDRTRA</sequence>
<feature type="compositionally biased region" description="Basic and acidic residues" evidence="8">
    <location>
        <begin position="9"/>
        <end position="33"/>
    </location>
</feature>
<organism evidence="10 11">
    <name type="scientific">Salinicoccus jeotgali</name>
    <dbReference type="NCBI Taxonomy" id="381634"/>
    <lineage>
        <taxon>Bacteria</taxon>
        <taxon>Bacillati</taxon>
        <taxon>Bacillota</taxon>
        <taxon>Bacilli</taxon>
        <taxon>Bacillales</taxon>
        <taxon>Staphylococcaceae</taxon>
        <taxon>Salinicoccus</taxon>
    </lineage>
</organism>
<feature type="transmembrane region" description="Helical" evidence="9">
    <location>
        <begin position="263"/>
        <end position="281"/>
    </location>
</feature>
<gene>
    <name evidence="10" type="ORF">GCM10022378_02590</name>
</gene>
<dbReference type="Proteomes" id="UP001500920">
    <property type="component" value="Unassembled WGS sequence"/>
</dbReference>
<evidence type="ECO:0000256" key="6">
    <source>
        <dbReference type="ARBA" id="ARBA00022989"/>
    </source>
</evidence>
<name>A0ABP7E8E9_9STAP</name>
<comment type="caution">
    <text evidence="10">The sequence shown here is derived from an EMBL/GenBank/DDBJ whole genome shotgun (WGS) entry which is preliminary data.</text>
</comment>
<dbReference type="NCBIfam" id="TIGR00842">
    <property type="entry name" value="bcct"/>
    <property type="match status" value="1"/>
</dbReference>
<comment type="subcellular location">
    <subcellularLocation>
        <location evidence="1">Cell membrane</location>
        <topology evidence="1">Multi-pass membrane protein</topology>
    </subcellularLocation>
</comment>
<feature type="region of interest" description="Disordered" evidence="8">
    <location>
        <begin position="1"/>
        <end position="33"/>
    </location>
</feature>
<proteinExistence type="inferred from homology"/>
<protein>
    <submittedName>
        <fullName evidence="10">BCCT family transporter</fullName>
    </submittedName>
</protein>
<keyword evidence="3" id="KW-0813">Transport</keyword>
<dbReference type="RefSeq" id="WP_344700814.1">
    <property type="nucleotide sequence ID" value="NZ_BAABCK010000011.1"/>
</dbReference>
<keyword evidence="7 9" id="KW-0472">Membrane</keyword>
<feature type="transmembrane region" description="Helical" evidence="9">
    <location>
        <begin position="40"/>
        <end position="61"/>
    </location>
</feature>
<feature type="transmembrane region" description="Helical" evidence="9">
    <location>
        <begin position="474"/>
        <end position="495"/>
    </location>
</feature>
<accession>A0ABP7E8E9</accession>
<feature type="transmembrane region" description="Helical" evidence="9">
    <location>
        <begin position="378"/>
        <end position="402"/>
    </location>
</feature>
<keyword evidence="4" id="KW-1003">Cell membrane</keyword>
<evidence type="ECO:0000313" key="11">
    <source>
        <dbReference type="Proteomes" id="UP001500920"/>
    </source>
</evidence>
<feature type="transmembrane region" description="Helical" evidence="9">
    <location>
        <begin position="171"/>
        <end position="191"/>
    </location>
</feature>
<feature type="transmembrane region" description="Helical" evidence="9">
    <location>
        <begin position="348"/>
        <end position="366"/>
    </location>
</feature>
<evidence type="ECO:0000256" key="3">
    <source>
        <dbReference type="ARBA" id="ARBA00022448"/>
    </source>
</evidence>
<evidence type="ECO:0000256" key="5">
    <source>
        <dbReference type="ARBA" id="ARBA00022692"/>
    </source>
</evidence>
<dbReference type="EMBL" id="BAABCK010000011">
    <property type="protein sequence ID" value="GAA3715703.1"/>
    <property type="molecule type" value="Genomic_DNA"/>
</dbReference>
<evidence type="ECO:0000256" key="4">
    <source>
        <dbReference type="ARBA" id="ARBA00022475"/>
    </source>
</evidence>
<dbReference type="Pfam" id="PF02028">
    <property type="entry name" value="BCCT"/>
    <property type="match status" value="1"/>
</dbReference>
<feature type="transmembrane region" description="Helical" evidence="9">
    <location>
        <begin position="121"/>
        <end position="141"/>
    </location>
</feature>
<evidence type="ECO:0000256" key="1">
    <source>
        <dbReference type="ARBA" id="ARBA00004651"/>
    </source>
</evidence>
<dbReference type="InterPro" id="IPR000060">
    <property type="entry name" value="BCCT_transptr"/>
</dbReference>
<evidence type="ECO:0000256" key="2">
    <source>
        <dbReference type="ARBA" id="ARBA00005658"/>
    </source>
</evidence>
<feature type="transmembrane region" description="Helical" evidence="9">
    <location>
        <begin position="501"/>
        <end position="524"/>
    </location>
</feature>
<dbReference type="PANTHER" id="PTHR30047:SF7">
    <property type="entry name" value="HIGH-AFFINITY CHOLINE TRANSPORT PROTEIN"/>
    <property type="match status" value="1"/>
</dbReference>
<comment type="similarity">
    <text evidence="2">Belongs to the BCCT transporter (TC 2.A.15) family.</text>
</comment>
<feature type="transmembrane region" description="Helical" evidence="9">
    <location>
        <begin position="293"/>
        <end position="313"/>
    </location>
</feature>
<dbReference type="PANTHER" id="PTHR30047">
    <property type="entry name" value="HIGH-AFFINITY CHOLINE TRANSPORT PROTEIN-RELATED"/>
    <property type="match status" value="1"/>
</dbReference>
<reference evidence="11" key="1">
    <citation type="journal article" date="2019" name="Int. J. Syst. Evol. Microbiol.">
        <title>The Global Catalogue of Microorganisms (GCM) 10K type strain sequencing project: providing services to taxonomists for standard genome sequencing and annotation.</title>
        <authorList>
            <consortium name="The Broad Institute Genomics Platform"/>
            <consortium name="The Broad Institute Genome Sequencing Center for Infectious Disease"/>
            <person name="Wu L."/>
            <person name="Ma J."/>
        </authorList>
    </citation>
    <scope>NUCLEOTIDE SEQUENCE [LARGE SCALE GENOMIC DNA]</scope>
    <source>
        <strain evidence="11">JCM 16981</strain>
    </source>
</reference>
<keyword evidence="5 9" id="KW-0812">Transmembrane</keyword>
<keyword evidence="6 9" id="KW-1133">Transmembrane helix</keyword>